<dbReference type="Proteomes" id="UP000823933">
    <property type="component" value="Unassembled WGS sequence"/>
</dbReference>
<dbReference type="InterPro" id="IPR035940">
    <property type="entry name" value="CAP_sf"/>
</dbReference>
<reference evidence="3" key="1">
    <citation type="journal article" date="2021" name="PeerJ">
        <title>Extensive microbial diversity within the chicken gut microbiome revealed by metagenomics and culture.</title>
        <authorList>
            <person name="Gilroy R."/>
            <person name="Ravi A."/>
            <person name="Getino M."/>
            <person name="Pursley I."/>
            <person name="Horton D.L."/>
            <person name="Alikhan N.F."/>
            <person name="Baker D."/>
            <person name="Gharbi K."/>
            <person name="Hall N."/>
            <person name="Watson M."/>
            <person name="Adriaenssens E.M."/>
            <person name="Foster-Nyarko E."/>
            <person name="Jarju S."/>
            <person name="Secka A."/>
            <person name="Antonio M."/>
            <person name="Oren A."/>
            <person name="Chaudhuri R.R."/>
            <person name="La Ragione R."/>
            <person name="Hildebrand F."/>
            <person name="Pallen M.J."/>
        </authorList>
    </citation>
    <scope>NUCLEOTIDE SEQUENCE</scope>
    <source>
        <strain evidence="3">ChiHcolR34-3080</strain>
    </source>
</reference>
<dbReference type="EMBL" id="DXHQ01000107">
    <property type="protein sequence ID" value="HIW09608.1"/>
    <property type="molecule type" value="Genomic_DNA"/>
</dbReference>
<dbReference type="Pfam" id="PF00188">
    <property type="entry name" value="CAP"/>
    <property type="match status" value="1"/>
</dbReference>
<evidence type="ECO:0000313" key="4">
    <source>
        <dbReference type="Proteomes" id="UP000823933"/>
    </source>
</evidence>
<feature type="domain" description="SCP" evidence="2">
    <location>
        <begin position="48"/>
        <end position="162"/>
    </location>
</feature>
<dbReference type="CDD" id="cd05379">
    <property type="entry name" value="CAP_bacterial"/>
    <property type="match status" value="1"/>
</dbReference>
<dbReference type="InterPro" id="IPR014044">
    <property type="entry name" value="CAP_dom"/>
</dbReference>
<evidence type="ECO:0000259" key="2">
    <source>
        <dbReference type="Pfam" id="PF00188"/>
    </source>
</evidence>
<evidence type="ECO:0000313" key="3">
    <source>
        <dbReference type="EMBL" id="HIW09608.1"/>
    </source>
</evidence>
<keyword evidence="1" id="KW-0732">Signal</keyword>
<dbReference type="PANTHER" id="PTHR31157:SF1">
    <property type="entry name" value="SCP DOMAIN-CONTAINING PROTEIN"/>
    <property type="match status" value="1"/>
</dbReference>
<feature type="signal peptide" evidence="1">
    <location>
        <begin position="1"/>
        <end position="27"/>
    </location>
</feature>
<feature type="chain" id="PRO_5039227556" description="SCP domain-containing protein" evidence="1">
    <location>
        <begin position="28"/>
        <end position="164"/>
    </location>
</feature>
<protein>
    <recommendedName>
        <fullName evidence="2">SCP domain-containing protein</fullName>
    </recommendedName>
</protein>
<proteinExistence type="predicted"/>
<sequence length="164" mass="17604">MSGKRCKQCLALLAAGALMLALLSGCATEKDSGGDPAELSSFEAEVIRLVNEERAEYGLPALTTTDALTAAAAKRAEEIAADYGHDRPDGSSCFTVLPEFGIRYETAGENIAAGQKTPAQVVRAWMNSEGHRNNILNPDFTQIGVGYAHTNHGYRHFWAQTFIG</sequence>
<accession>A0A9D1QAP5</accession>
<dbReference type="PROSITE" id="PS51257">
    <property type="entry name" value="PROKAR_LIPOPROTEIN"/>
    <property type="match status" value="1"/>
</dbReference>
<dbReference type="AlphaFoldDB" id="A0A9D1QAP5"/>
<organism evidence="3 4">
    <name type="scientific">Candidatus Faecalibacterium intestinigallinarum</name>
    <dbReference type="NCBI Taxonomy" id="2838581"/>
    <lineage>
        <taxon>Bacteria</taxon>
        <taxon>Bacillati</taxon>
        <taxon>Bacillota</taxon>
        <taxon>Clostridia</taxon>
        <taxon>Eubacteriales</taxon>
        <taxon>Oscillospiraceae</taxon>
        <taxon>Faecalibacterium</taxon>
    </lineage>
</organism>
<dbReference type="PANTHER" id="PTHR31157">
    <property type="entry name" value="SCP DOMAIN-CONTAINING PROTEIN"/>
    <property type="match status" value="1"/>
</dbReference>
<comment type="caution">
    <text evidence="3">The sequence shown here is derived from an EMBL/GenBank/DDBJ whole genome shotgun (WGS) entry which is preliminary data.</text>
</comment>
<reference evidence="3" key="2">
    <citation type="submission" date="2021-04" db="EMBL/GenBank/DDBJ databases">
        <authorList>
            <person name="Gilroy R."/>
        </authorList>
    </citation>
    <scope>NUCLEOTIDE SEQUENCE</scope>
    <source>
        <strain evidence="3">ChiHcolR34-3080</strain>
    </source>
</reference>
<evidence type="ECO:0000256" key="1">
    <source>
        <dbReference type="SAM" id="SignalP"/>
    </source>
</evidence>
<dbReference type="Gene3D" id="3.40.33.10">
    <property type="entry name" value="CAP"/>
    <property type="match status" value="1"/>
</dbReference>
<name>A0A9D1QAP5_9FIRM</name>
<dbReference type="SUPFAM" id="SSF55797">
    <property type="entry name" value="PR-1-like"/>
    <property type="match status" value="1"/>
</dbReference>
<gene>
    <name evidence="3" type="ORF">H9890_09455</name>
</gene>